<keyword evidence="5" id="KW-0143">Chaperone</keyword>
<keyword evidence="3 6" id="KW-0732">Signal</keyword>
<dbReference type="GO" id="GO:0030288">
    <property type="term" value="C:outer membrane-bounded periplasmic space"/>
    <property type="evidence" value="ECO:0007669"/>
    <property type="project" value="InterPro"/>
</dbReference>
<evidence type="ECO:0000259" key="8">
    <source>
        <dbReference type="Pfam" id="PF02753"/>
    </source>
</evidence>
<evidence type="ECO:0000256" key="2">
    <source>
        <dbReference type="ARBA" id="ARBA00007399"/>
    </source>
</evidence>
<dbReference type="Pfam" id="PF02753">
    <property type="entry name" value="PapD_C"/>
    <property type="match status" value="1"/>
</dbReference>
<dbReference type="PRINTS" id="PR00969">
    <property type="entry name" value="CHAPERONPILI"/>
</dbReference>
<evidence type="ECO:0000256" key="4">
    <source>
        <dbReference type="ARBA" id="ARBA00022764"/>
    </source>
</evidence>
<gene>
    <name evidence="9" type="ORF">DF183_00575</name>
</gene>
<dbReference type="Proteomes" id="UP000245216">
    <property type="component" value="Unassembled WGS sequence"/>
</dbReference>
<dbReference type="SUPFAM" id="SSF49584">
    <property type="entry name" value="Periplasmic chaperone C-domain"/>
    <property type="match status" value="1"/>
</dbReference>
<dbReference type="SUPFAM" id="SSF49354">
    <property type="entry name" value="PapD-like"/>
    <property type="match status" value="1"/>
</dbReference>
<evidence type="ECO:0000256" key="1">
    <source>
        <dbReference type="ARBA" id="ARBA00004418"/>
    </source>
</evidence>
<evidence type="ECO:0000256" key="5">
    <source>
        <dbReference type="ARBA" id="ARBA00023186"/>
    </source>
</evidence>
<reference evidence="9 10" key="2">
    <citation type="submission" date="2018-05" db="EMBL/GenBank/DDBJ databases">
        <authorList>
            <person name="Lanie J.A."/>
            <person name="Ng W.-L."/>
            <person name="Kazmierczak K.M."/>
            <person name="Andrzejewski T.M."/>
            <person name="Davidsen T.M."/>
            <person name="Wayne K.J."/>
            <person name="Tettelin H."/>
            <person name="Glass J.I."/>
            <person name="Rusch D."/>
            <person name="Podicherti R."/>
            <person name="Tsui H.-C.T."/>
            <person name="Winkler M.E."/>
        </authorList>
    </citation>
    <scope>NUCLEOTIDE SEQUENCE [LARGE SCALE GENOMIC DNA]</scope>
    <source>
        <strain evidence="9 10">YBY</strain>
    </source>
</reference>
<dbReference type="InterPro" id="IPR016148">
    <property type="entry name" value="Pili_assmbl_chaperone_C"/>
</dbReference>
<accession>A0A2U2BMM8</accession>
<dbReference type="STRING" id="511.UZ73_04280"/>
<comment type="caution">
    <text evidence="9">The sequence shown here is derived from an EMBL/GenBank/DDBJ whole genome shotgun (WGS) entry which is preliminary data.</text>
</comment>
<dbReference type="InterPro" id="IPR016147">
    <property type="entry name" value="Pili_assmbl_chaperone_N"/>
</dbReference>
<dbReference type="InterPro" id="IPR001829">
    <property type="entry name" value="Pili_assmbl_chaperone_bac"/>
</dbReference>
<evidence type="ECO:0000259" key="7">
    <source>
        <dbReference type="Pfam" id="PF00345"/>
    </source>
</evidence>
<evidence type="ECO:0000256" key="6">
    <source>
        <dbReference type="SAM" id="SignalP"/>
    </source>
</evidence>
<dbReference type="InterPro" id="IPR008962">
    <property type="entry name" value="PapD-like_sf"/>
</dbReference>
<feature type="chain" id="PRO_5015631990" evidence="6">
    <location>
        <begin position="28"/>
        <end position="251"/>
    </location>
</feature>
<evidence type="ECO:0000256" key="3">
    <source>
        <dbReference type="ARBA" id="ARBA00022729"/>
    </source>
</evidence>
<dbReference type="Gene3D" id="2.60.40.10">
    <property type="entry name" value="Immunoglobulins"/>
    <property type="match status" value="2"/>
</dbReference>
<feature type="signal peptide" evidence="6">
    <location>
        <begin position="1"/>
        <end position="27"/>
    </location>
</feature>
<feature type="domain" description="Pili assembly chaperone C-terminal" evidence="8">
    <location>
        <begin position="171"/>
        <end position="229"/>
    </location>
</feature>
<sequence length="251" mass="27360">MSILTFKKLAFGCLTLGAALLSSQANASISLSGTRLILPEKQQEASIVVRNDNSPILVQSWLETNTDHDQAELPFAITPALVKVAPNGQQVMRVLYAGGDQGLPRDRETVLWLNIQEIPQQGPGDNQLQIAIRQRIKLFFRPDGLPGSAEQAPAQLQWSVVNSQGKPMLEVHNPSAYHVSMSTLRNAKGQEMEDPGMIAPGQTRLLPLGRSGAQDTLQFRAISDYGSADPYEVRLNGQTKVQPRALSTDTP</sequence>
<dbReference type="GO" id="GO:0071555">
    <property type="term" value="P:cell wall organization"/>
    <property type="evidence" value="ECO:0007669"/>
    <property type="project" value="InterPro"/>
</dbReference>
<feature type="domain" description="Pili assembly chaperone N-terminal" evidence="7">
    <location>
        <begin position="29"/>
        <end position="145"/>
    </location>
</feature>
<name>A0A2U2BMM8_ALCFA</name>
<dbReference type="PANTHER" id="PTHR30251:SF2">
    <property type="entry name" value="FIMBRIAL CHAPERONE YADV-RELATED"/>
    <property type="match status" value="1"/>
</dbReference>
<dbReference type="InterPro" id="IPR036316">
    <property type="entry name" value="Pili_assmbl_chap_C_dom_sf"/>
</dbReference>
<reference evidence="9 10" key="1">
    <citation type="submission" date="2018-05" db="EMBL/GenBank/DDBJ databases">
        <title>Genome Sequence of an Efficient Indole-Degrading Bacterium, Alcaligenes sp.YBY.</title>
        <authorList>
            <person name="Yang B."/>
        </authorList>
    </citation>
    <scope>NUCLEOTIDE SEQUENCE [LARGE SCALE GENOMIC DNA]</scope>
    <source>
        <strain evidence="9 10">YBY</strain>
    </source>
</reference>
<dbReference type="Pfam" id="PF00345">
    <property type="entry name" value="PapD_N"/>
    <property type="match status" value="1"/>
</dbReference>
<dbReference type="RefSeq" id="WP_109088177.1">
    <property type="nucleotide sequence ID" value="NZ_QEXO01000001.1"/>
</dbReference>
<proteinExistence type="inferred from homology"/>
<organism evidence="9 10">
    <name type="scientific">Alcaligenes faecalis</name>
    <dbReference type="NCBI Taxonomy" id="511"/>
    <lineage>
        <taxon>Bacteria</taxon>
        <taxon>Pseudomonadati</taxon>
        <taxon>Pseudomonadota</taxon>
        <taxon>Betaproteobacteria</taxon>
        <taxon>Burkholderiales</taxon>
        <taxon>Alcaligenaceae</taxon>
        <taxon>Alcaligenes</taxon>
    </lineage>
</organism>
<comment type="subcellular location">
    <subcellularLocation>
        <location evidence="1">Periplasm</location>
    </subcellularLocation>
</comment>
<keyword evidence="4" id="KW-0574">Periplasm</keyword>
<comment type="similarity">
    <text evidence="2">Belongs to the periplasmic pilus chaperone family.</text>
</comment>
<dbReference type="InterPro" id="IPR050643">
    <property type="entry name" value="Periplasmic_pilus_chap"/>
</dbReference>
<evidence type="ECO:0000313" key="10">
    <source>
        <dbReference type="Proteomes" id="UP000245216"/>
    </source>
</evidence>
<dbReference type="EMBL" id="QEXO01000001">
    <property type="protein sequence ID" value="PWE15271.1"/>
    <property type="molecule type" value="Genomic_DNA"/>
</dbReference>
<dbReference type="PANTHER" id="PTHR30251">
    <property type="entry name" value="PILUS ASSEMBLY CHAPERONE"/>
    <property type="match status" value="1"/>
</dbReference>
<evidence type="ECO:0000313" key="9">
    <source>
        <dbReference type="EMBL" id="PWE15271.1"/>
    </source>
</evidence>
<protein>
    <submittedName>
        <fullName evidence="9">Molecular chaperone</fullName>
    </submittedName>
</protein>
<dbReference type="InterPro" id="IPR013783">
    <property type="entry name" value="Ig-like_fold"/>
</dbReference>
<dbReference type="AlphaFoldDB" id="A0A2U2BMM8"/>